<dbReference type="InterPro" id="IPR056743">
    <property type="entry name" value="TRM5-TYW2-like_MTfase"/>
</dbReference>
<dbReference type="GO" id="GO:0002939">
    <property type="term" value="P:tRNA N1-guanine methylation"/>
    <property type="evidence" value="ECO:0007669"/>
    <property type="project" value="TreeGrafter"/>
</dbReference>
<dbReference type="EMBL" id="UINC01014558">
    <property type="protein sequence ID" value="SVA62017.1"/>
    <property type="molecule type" value="Genomic_DNA"/>
</dbReference>
<dbReference type="CDD" id="cd02440">
    <property type="entry name" value="AdoMet_MTases"/>
    <property type="match status" value="1"/>
</dbReference>
<dbReference type="Pfam" id="PF02475">
    <property type="entry name" value="TRM5-TYW2_MTfase"/>
    <property type="match status" value="1"/>
</dbReference>
<evidence type="ECO:0000313" key="8">
    <source>
        <dbReference type="EMBL" id="SVA62017.1"/>
    </source>
</evidence>
<evidence type="ECO:0000259" key="7">
    <source>
        <dbReference type="PROSITE" id="PS51684"/>
    </source>
</evidence>
<evidence type="ECO:0000256" key="2">
    <source>
        <dbReference type="ARBA" id="ARBA00022603"/>
    </source>
</evidence>
<gene>
    <name evidence="8" type="ORF">METZ01_LOCUS114871</name>
</gene>
<dbReference type="InterPro" id="IPR029063">
    <property type="entry name" value="SAM-dependent_MTases_sf"/>
</dbReference>
<reference evidence="8" key="1">
    <citation type="submission" date="2018-05" db="EMBL/GenBank/DDBJ databases">
        <authorList>
            <person name="Lanie J.A."/>
            <person name="Ng W.-L."/>
            <person name="Kazmierczak K.M."/>
            <person name="Andrzejewski T.M."/>
            <person name="Davidsen T.M."/>
            <person name="Wayne K.J."/>
            <person name="Tettelin H."/>
            <person name="Glass J.I."/>
            <person name="Rusch D."/>
            <person name="Podicherti R."/>
            <person name="Tsui H.-C.T."/>
            <person name="Winkler M.E."/>
        </authorList>
    </citation>
    <scope>NUCLEOTIDE SEQUENCE</scope>
</reference>
<sequence length="278" mass="31171">MSRMLKKTLESVLSTKESDELISAFDQIGHIIIIRIPDSLTSKKKLIGETLLDQVKSAKSIFYQSSSVDGEFRTRDLEILAGEDKTETEYKESGCRFFVDVRNVFFSPRLSSERTRIAEFVNNDEVVVNMFGGVGIFSIIAAKMKKCTVFNIDINPFATKLCKKNIAINRLVGNVISIHGDASQVINSQLENKSDRTLMLLPEKSDEFLDSAILSTKSGGIIHYYSHIHADKKSDAAKLSEQHYMQITPVKSTILGSKIVRPVGPRFYQTVVDVKIKK</sequence>
<dbReference type="Gene3D" id="3.30.300.110">
    <property type="entry name" value="Met-10+ protein-like domains"/>
    <property type="match status" value="1"/>
</dbReference>
<accession>A0A381XCW1</accession>
<dbReference type="PROSITE" id="PS51684">
    <property type="entry name" value="SAM_MT_TRM5_TYW2"/>
    <property type="match status" value="1"/>
</dbReference>
<organism evidence="8">
    <name type="scientific">marine metagenome</name>
    <dbReference type="NCBI Taxonomy" id="408172"/>
    <lineage>
        <taxon>unclassified sequences</taxon>
        <taxon>metagenomes</taxon>
        <taxon>ecological metagenomes</taxon>
    </lineage>
</organism>
<name>A0A381XCW1_9ZZZZ</name>
<dbReference type="PANTHER" id="PTHR23245:SF36">
    <property type="entry name" value="TRNA (GUANINE(37)-N1)-METHYLTRANSFERASE"/>
    <property type="match status" value="1"/>
</dbReference>
<dbReference type="AlphaFoldDB" id="A0A381XCW1"/>
<evidence type="ECO:0000256" key="3">
    <source>
        <dbReference type="ARBA" id="ARBA00022679"/>
    </source>
</evidence>
<evidence type="ECO:0000256" key="5">
    <source>
        <dbReference type="ARBA" id="ARBA00022694"/>
    </source>
</evidence>
<dbReference type="InterPro" id="IPR030382">
    <property type="entry name" value="MeTrfase_TRM5/TYW2"/>
</dbReference>
<dbReference type="Gene3D" id="3.40.50.150">
    <property type="entry name" value="Vaccinia Virus protein VP39"/>
    <property type="match status" value="1"/>
</dbReference>
<keyword evidence="1" id="KW-0963">Cytoplasm</keyword>
<feature type="domain" description="SAM-dependent methyltransferase TRM5/TYW2-type" evidence="7">
    <location>
        <begin position="25"/>
        <end position="278"/>
    </location>
</feature>
<keyword evidence="4" id="KW-0949">S-adenosyl-L-methionine</keyword>
<keyword evidence="2" id="KW-0489">Methyltransferase</keyword>
<evidence type="ECO:0000256" key="1">
    <source>
        <dbReference type="ARBA" id="ARBA00022490"/>
    </source>
</evidence>
<comment type="catalytic activity">
    <reaction evidence="6">
        <text>guanosine(37) in tRNA + S-adenosyl-L-methionine = N(1)-methylguanosine(37) in tRNA + S-adenosyl-L-homocysteine + H(+)</text>
        <dbReference type="Rhea" id="RHEA:36899"/>
        <dbReference type="Rhea" id="RHEA-COMP:10145"/>
        <dbReference type="Rhea" id="RHEA-COMP:10147"/>
        <dbReference type="ChEBI" id="CHEBI:15378"/>
        <dbReference type="ChEBI" id="CHEBI:57856"/>
        <dbReference type="ChEBI" id="CHEBI:59789"/>
        <dbReference type="ChEBI" id="CHEBI:73542"/>
        <dbReference type="ChEBI" id="CHEBI:74269"/>
        <dbReference type="EC" id="2.1.1.228"/>
    </reaction>
</comment>
<dbReference type="GO" id="GO:0052906">
    <property type="term" value="F:tRNA (guanine(37)-N1)-methyltransferase activity"/>
    <property type="evidence" value="ECO:0007669"/>
    <property type="project" value="UniProtKB-EC"/>
</dbReference>
<keyword evidence="3" id="KW-0808">Transferase</keyword>
<dbReference type="PANTHER" id="PTHR23245">
    <property type="entry name" value="TRNA METHYLTRANSFERASE"/>
    <property type="match status" value="1"/>
</dbReference>
<protein>
    <recommendedName>
        <fullName evidence="7">SAM-dependent methyltransferase TRM5/TYW2-type domain-containing protein</fullName>
    </recommendedName>
</protein>
<evidence type="ECO:0000256" key="6">
    <source>
        <dbReference type="ARBA" id="ARBA00047783"/>
    </source>
</evidence>
<dbReference type="GO" id="GO:0005737">
    <property type="term" value="C:cytoplasm"/>
    <property type="evidence" value="ECO:0007669"/>
    <property type="project" value="TreeGrafter"/>
</dbReference>
<dbReference type="InterPro" id="IPR056744">
    <property type="entry name" value="TRM5/TYW2-like_N"/>
</dbReference>
<keyword evidence="5" id="KW-0819">tRNA processing</keyword>
<evidence type="ECO:0000256" key="4">
    <source>
        <dbReference type="ARBA" id="ARBA00022691"/>
    </source>
</evidence>
<dbReference type="SUPFAM" id="SSF53335">
    <property type="entry name" value="S-adenosyl-L-methionine-dependent methyltransferases"/>
    <property type="match status" value="1"/>
</dbReference>
<dbReference type="FunFam" id="3.30.300.110:FF:000001">
    <property type="entry name" value="tRNA (guanine(37)-N1)-methyltransferase"/>
    <property type="match status" value="1"/>
</dbReference>
<dbReference type="Pfam" id="PF25133">
    <property type="entry name" value="TYW2_N_2"/>
    <property type="match status" value="1"/>
</dbReference>
<proteinExistence type="predicted"/>